<organism evidence="6 7">
    <name type="scientific">Fraserbacteria sp. (strain RBG_16_55_9)</name>
    <dbReference type="NCBI Taxonomy" id="1817864"/>
    <lineage>
        <taxon>Bacteria</taxon>
        <taxon>Candidatus Fraseribacteriota</taxon>
    </lineage>
</organism>
<dbReference type="InterPro" id="IPR003785">
    <property type="entry name" value="Creatininase/forma_Hydrolase"/>
</dbReference>
<reference evidence="6 7" key="1">
    <citation type="journal article" date="2016" name="Nat. Commun.">
        <title>Thousands of microbial genomes shed light on interconnected biogeochemical processes in an aquifer system.</title>
        <authorList>
            <person name="Anantharaman K."/>
            <person name="Brown C.T."/>
            <person name="Hug L.A."/>
            <person name="Sharon I."/>
            <person name="Castelle C.J."/>
            <person name="Probst A.J."/>
            <person name="Thomas B.C."/>
            <person name="Singh A."/>
            <person name="Wilkins M.J."/>
            <person name="Karaoz U."/>
            <person name="Brodie E.L."/>
            <person name="Williams K.H."/>
            <person name="Hubbard S.S."/>
            <person name="Banfield J.F."/>
        </authorList>
    </citation>
    <scope>NUCLEOTIDE SEQUENCE [LARGE SCALE GENOMIC DNA]</scope>
    <source>
        <strain evidence="7">RBG_16_55_9</strain>
    </source>
</reference>
<evidence type="ECO:0000256" key="5">
    <source>
        <dbReference type="ARBA" id="ARBA00024029"/>
    </source>
</evidence>
<name>A0A1F5UQW7_FRAXR</name>
<dbReference type="PANTHER" id="PTHR35005:SF1">
    <property type="entry name" value="2-AMINO-5-FORMYLAMINO-6-RIBOSYLAMINOPYRIMIDIN-4(3H)-ONE 5'-MONOPHOSPHATE DEFORMYLASE"/>
    <property type="match status" value="1"/>
</dbReference>
<evidence type="ECO:0000313" key="7">
    <source>
        <dbReference type="Proteomes" id="UP000179157"/>
    </source>
</evidence>
<evidence type="ECO:0000256" key="2">
    <source>
        <dbReference type="ARBA" id="ARBA00022723"/>
    </source>
</evidence>
<accession>A0A1F5UQW7</accession>
<dbReference type="STRING" id="1817864.A2Z21_07540"/>
<dbReference type="PANTHER" id="PTHR35005">
    <property type="entry name" value="3-DEHYDRO-SCYLLO-INOSOSE HYDROLASE"/>
    <property type="match status" value="1"/>
</dbReference>
<evidence type="ECO:0000256" key="3">
    <source>
        <dbReference type="ARBA" id="ARBA00022801"/>
    </source>
</evidence>
<dbReference type="Proteomes" id="UP000179157">
    <property type="component" value="Unassembled WGS sequence"/>
</dbReference>
<evidence type="ECO:0000256" key="4">
    <source>
        <dbReference type="ARBA" id="ARBA00022833"/>
    </source>
</evidence>
<dbReference type="GO" id="GO:0046872">
    <property type="term" value="F:metal ion binding"/>
    <property type="evidence" value="ECO:0007669"/>
    <property type="project" value="UniProtKB-KW"/>
</dbReference>
<dbReference type="Gene3D" id="3.40.50.10310">
    <property type="entry name" value="Creatininase"/>
    <property type="match status" value="1"/>
</dbReference>
<keyword evidence="3" id="KW-0378">Hydrolase</keyword>
<dbReference type="SUPFAM" id="SSF102215">
    <property type="entry name" value="Creatininase"/>
    <property type="match status" value="1"/>
</dbReference>
<dbReference type="AlphaFoldDB" id="A0A1F5UQW7"/>
<comment type="caution">
    <text evidence="6">The sequence shown here is derived from an EMBL/GenBank/DDBJ whole genome shotgun (WGS) entry which is preliminary data.</text>
</comment>
<gene>
    <name evidence="6" type="ORF">A2Z21_07540</name>
</gene>
<comment type="cofactor">
    <cofactor evidence="1">
        <name>Zn(2+)</name>
        <dbReference type="ChEBI" id="CHEBI:29105"/>
    </cofactor>
</comment>
<evidence type="ECO:0000313" key="6">
    <source>
        <dbReference type="EMBL" id="OGF53542.1"/>
    </source>
</evidence>
<dbReference type="GO" id="GO:0016811">
    <property type="term" value="F:hydrolase activity, acting on carbon-nitrogen (but not peptide) bonds, in linear amides"/>
    <property type="evidence" value="ECO:0007669"/>
    <property type="project" value="TreeGrafter"/>
</dbReference>
<keyword evidence="4" id="KW-0862">Zinc</keyword>
<proteinExistence type="inferred from homology"/>
<dbReference type="EMBL" id="MFGX01000102">
    <property type="protein sequence ID" value="OGF53542.1"/>
    <property type="molecule type" value="Genomic_DNA"/>
</dbReference>
<dbReference type="Pfam" id="PF02633">
    <property type="entry name" value="Creatininase"/>
    <property type="match status" value="1"/>
</dbReference>
<keyword evidence="2" id="KW-0479">Metal-binding</keyword>
<evidence type="ECO:0008006" key="8">
    <source>
        <dbReference type="Google" id="ProtNLM"/>
    </source>
</evidence>
<dbReference type="InterPro" id="IPR024087">
    <property type="entry name" value="Creatininase-like_sf"/>
</dbReference>
<protein>
    <recommendedName>
        <fullName evidence="8">Creatininase</fullName>
    </recommendedName>
</protein>
<comment type="similarity">
    <text evidence="5">Belongs to the creatininase superfamily.</text>
</comment>
<sequence length="254" mass="27932">MLERYSWTKARELFRKAKVALIPVGSTEQHGPHLPLGTDFMTAEALAESSAEETGVICTPIIPVGISPAHLQFWGTLSISSDAFRAYMKDLALSVAMHGIKRLIFVNGHGGNGAALQEICRELRFQGTYAVVWQWWLDPEVLNVFEKLFTSRGSHAGAGETSMIWLINEELVDKRALEEAARGASEVFGIVKHGAQLPYDTADFSQSGATLDPREASREAGEVIFSTAKTELVKLIRWLAAAPDKELQLKAHMP</sequence>
<evidence type="ECO:0000256" key="1">
    <source>
        <dbReference type="ARBA" id="ARBA00001947"/>
    </source>
</evidence>
<dbReference type="GO" id="GO:0009231">
    <property type="term" value="P:riboflavin biosynthetic process"/>
    <property type="evidence" value="ECO:0007669"/>
    <property type="project" value="TreeGrafter"/>
</dbReference>